<dbReference type="GO" id="GO:0030976">
    <property type="term" value="F:thiamine pyrophosphate binding"/>
    <property type="evidence" value="ECO:0007669"/>
    <property type="project" value="InterPro"/>
</dbReference>
<reference evidence="13" key="1">
    <citation type="submission" date="2016-04" db="EMBL/GenBank/DDBJ databases">
        <title>Beta-lactone formation by type-I thioesterase during antibiotic cleavage from a non-ribosomal peptide synthetase.</title>
        <authorList>
            <person name="Schaffer J.E."/>
            <person name="Reck M.R."/>
            <person name="Prasad N."/>
            <person name="Kao J."/>
            <person name="Wencewicz T.A."/>
        </authorList>
    </citation>
    <scope>NUCLEOTIDE SEQUENCE</scope>
    <source>
        <strain evidence="13">ATCC 39502</strain>
    </source>
</reference>
<dbReference type="Pfam" id="PF02775">
    <property type="entry name" value="TPP_enzyme_C"/>
    <property type="match status" value="1"/>
</dbReference>
<dbReference type="InterPro" id="IPR011766">
    <property type="entry name" value="TPP_enzyme_TPP-bd"/>
</dbReference>
<dbReference type="InterPro" id="IPR012110">
    <property type="entry name" value="PDC/IPDC-like"/>
</dbReference>
<evidence type="ECO:0000256" key="6">
    <source>
        <dbReference type="ARBA" id="ARBA00022842"/>
    </source>
</evidence>
<evidence type="ECO:0000256" key="9">
    <source>
        <dbReference type="RuleBase" id="RU362132"/>
    </source>
</evidence>
<evidence type="ECO:0000256" key="8">
    <source>
        <dbReference type="ARBA" id="ARBA00023239"/>
    </source>
</evidence>
<sequence length="567" mass="62078">MTNLPSTHINLTSEEVSLGDLVGRVLVESGIDDLFCIPGDFTMQLSRELLTTPGLALRTMSHEYGTTLAALGYAVGKGVPGAVCFTYGVGVLNATNAIAQAYVERVPLLVFSGSPGTRERQAPLFLHHTIVDHQTQYRIMKEITVHQVCVTDPHQVLEQLREAVALAVLHSRPVYIEIPRDLFQARVRYSPARRVPLEPSTRYSQAARQAAELAYALVRKARDPVFVPGLDLKRRGLTDLAMRVCERLAMPWVATPMSRGGIPVSHPNYRGIYAGPASPSRVTRELLAKCDVLMLIGEPNSDVNMGIASHIAKGRLIHADDGKISVGRQHFNASTAEFLIAFSDVIHNAKTPLAPLTETQKDFIVPTPASLYPSEESPLTPFDIINELNRHFVTQPDTQLVVDCGDVFFMSLGMFPADVLTSPLYMSMGIAVPGAMGYQLGTGKRPIVLVGDGAFHMTGNELMRAAKFGLSPIVIVLNNQRWASLSSDAADIALTEQMPMSFSAAGQFLQVQAFTATTGRELRQHLEEALNMDRPVLIDAQVDPSKRSYLCERFFDAVKGQQHLPKA</sequence>
<dbReference type="Proteomes" id="UP000233564">
    <property type="component" value="Unassembled WGS sequence"/>
</dbReference>
<evidence type="ECO:0000313" key="14">
    <source>
        <dbReference type="EMBL" id="PKH20733.1"/>
    </source>
</evidence>
<evidence type="ECO:0000259" key="10">
    <source>
        <dbReference type="Pfam" id="PF00205"/>
    </source>
</evidence>
<protein>
    <submittedName>
        <fullName evidence="13">Pyruvate decarboxylase</fullName>
        <ecNumber evidence="13">4.1.1.1</ecNumber>
    </submittedName>
</protein>
<feature type="domain" description="Thiamine pyrophosphate enzyme N-terminal TPP-binding" evidence="12">
    <location>
        <begin position="18"/>
        <end position="127"/>
    </location>
</feature>
<evidence type="ECO:0000256" key="7">
    <source>
        <dbReference type="ARBA" id="ARBA00023052"/>
    </source>
</evidence>
<dbReference type="InterPro" id="IPR029061">
    <property type="entry name" value="THDP-binding"/>
</dbReference>
<dbReference type="EC" id="4.1.1.1" evidence="13"/>
<feature type="domain" description="Thiamine pyrophosphate enzyme central" evidence="10">
    <location>
        <begin position="214"/>
        <end position="330"/>
    </location>
</feature>
<dbReference type="InterPro" id="IPR029035">
    <property type="entry name" value="DHS-like_NAD/FAD-binding_dom"/>
</dbReference>
<evidence type="ECO:0000259" key="12">
    <source>
        <dbReference type="Pfam" id="PF02776"/>
    </source>
</evidence>
<dbReference type="EMBL" id="KX134688">
    <property type="protein sequence ID" value="ARJ35752.1"/>
    <property type="molecule type" value="Genomic_DNA"/>
</dbReference>
<dbReference type="AlphaFoldDB" id="A0A1X9LY06"/>
<dbReference type="PANTHER" id="PTHR43452:SF30">
    <property type="entry name" value="PYRUVATE DECARBOXYLASE ISOZYME 1-RELATED"/>
    <property type="match status" value="1"/>
</dbReference>
<dbReference type="EMBL" id="NVXX01000016">
    <property type="protein sequence ID" value="PKH20733.1"/>
    <property type="molecule type" value="Genomic_DNA"/>
</dbReference>
<dbReference type="RefSeq" id="WP_065949344.1">
    <property type="nucleotide sequence ID" value="NZ_JACYMZ010000006.1"/>
</dbReference>
<dbReference type="InterPro" id="IPR012000">
    <property type="entry name" value="Thiamin_PyroP_enz_cen_dom"/>
</dbReference>
<organism evidence="13">
    <name type="scientific">Pseudomonas fluorescens</name>
    <dbReference type="NCBI Taxonomy" id="294"/>
    <lineage>
        <taxon>Bacteria</taxon>
        <taxon>Pseudomonadati</taxon>
        <taxon>Pseudomonadota</taxon>
        <taxon>Gammaproteobacteria</taxon>
        <taxon>Pseudomonadales</taxon>
        <taxon>Pseudomonadaceae</taxon>
        <taxon>Pseudomonas</taxon>
    </lineage>
</organism>
<evidence type="ECO:0000256" key="2">
    <source>
        <dbReference type="ARBA" id="ARBA00001964"/>
    </source>
</evidence>
<keyword evidence="6" id="KW-0460">Magnesium</keyword>
<dbReference type="GO" id="GO:0005829">
    <property type="term" value="C:cytosol"/>
    <property type="evidence" value="ECO:0007669"/>
    <property type="project" value="TreeGrafter"/>
</dbReference>
<evidence type="ECO:0000313" key="13">
    <source>
        <dbReference type="EMBL" id="ARJ35752.1"/>
    </source>
</evidence>
<dbReference type="Pfam" id="PF00205">
    <property type="entry name" value="TPP_enzyme_M"/>
    <property type="match status" value="1"/>
</dbReference>
<evidence type="ECO:0000313" key="15">
    <source>
        <dbReference type="Proteomes" id="UP000233564"/>
    </source>
</evidence>
<dbReference type="Gene3D" id="3.40.50.970">
    <property type="match status" value="2"/>
</dbReference>
<gene>
    <name evidence="13" type="primary">obiG</name>
    <name evidence="14" type="ORF">CIB54_12580</name>
</gene>
<evidence type="ECO:0000256" key="1">
    <source>
        <dbReference type="ARBA" id="ARBA00001920"/>
    </source>
</evidence>
<dbReference type="Gene3D" id="3.40.50.1220">
    <property type="entry name" value="TPP-binding domain"/>
    <property type="match status" value="1"/>
</dbReference>
<proteinExistence type="inferred from homology"/>
<evidence type="ECO:0000256" key="3">
    <source>
        <dbReference type="ARBA" id="ARBA00007812"/>
    </source>
</evidence>
<dbReference type="Pfam" id="PF02776">
    <property type="entry name" value="TPP_enzyme_N"/>
    <property type="match status" value="1"/>
</dbReference>
<comment type="cofactor">
    <cofactor evidence="1">
        <name>a metal cation</name>
        <dbReference type="ChEBI" id="CHEBI:25213"/>
    </cofactor>
</comment>
<keyword evidence="7 9" id="KW-0786">Thiamine pyrophosphate</keyword>
<evidence type="ECO:0000256" key="5">
    <source>
        <dbReference type="ARBA" id="ARBA00022793"/>
    </source>
</evidence>
<dbReference type="PANTHER" id="PTHR43452">
    <property type="entry name" value="PYRUVATE DECARBOXYLASE"/>
    <property type="match status" value="1"/>
</dbReference>
<feature type="domain" description="Thiamine pyrophosphate enzyme TPP-binding" evidence="11">
    <location>
        <begin position="416"/>
        <end position="539"/>
    </location>
</feature>
<dbReference type="GO" id="GO:0000287">
    <property type="term" value="F:magnesium ion binding"/>
    <property type="evidence" value="ECO:0007669"/>
    <property type="project" value="InterPro"/>
</dbReference>
<evidence type="ECO:0000256" key="4">
    <source>
        <dbReference type="ARBA" id="ARBA00022723"/>
    </source>
</evidence>
<keyword evidence="8 13" id="KW-0456">Lyase</keyword>
<dbReference type="SUPFAM" id="SSF52518">
    <property type="entry name" value="Thiamin diphosphate-binding fold (THDP-binding)"/>
    <property type="match status" value="2"/>
</dbReference>
<dbReference type="GO" id="GO:0000949">
    <property type="term" value="P:aromatic amino acid family catabolic process to alcohol via Ehrlich pathway"/>
    <property type="evidence" value="ECO:0007669"/>
    <property type="project" value="TreeGrafter"/>
</dbReference>
<evidence type="ECO:0000259" key="11">
    <source>
        <dbReference type="Pfam" id="PF02775"/>
    </source>
</evidence>
<name>A0A1X9LY06_PSEFL</name>
<comment type="similarity">
    <text evidence="3 9">Belongs to the TPP enzyme family.</text>
</comment>
<keyword evidence="4" id="KW-0479">Metal-binding</keyword>
<dbReference type="InterPro" id="IPR012001">
    <property type="entry name" value="Thiamin_PyroP_enz_TPP-bd_dom"/>
</dbReference>
<dbReference type="SUPFAM" id="SSF52467">
    <property type="entry name" value="DHS-like NAD/FAD-binding domain"/>
    <property type="match status" value="1"/>
</dbReference>
<keyword evidence="5" id="KW-0210">Decarboxylase</keyword>
<accession>A0A1X9LY06</accession>
<dbReference type="GO" id="GO:0004737">
    <property type="term" value="F:pyruvate decarboxylase activity"/>
    <property type="evidence" value="ECO:0007669"/>
    <property type="project" value="UniProtKB-EC"/>
</dbReference>
<comment type="cofactor">
    <cofactor evidence="2">
        <name>thiamine diphosphate</name>
        <dbReference type="ChEBI" id="CHEBI:58937"/>
    </cofactor>
</comment>
<keyword evidence="13" id="KW-0670">Pyruvate</keyword>
<reference evidence="14 15" key="2">
    <citation type="submission" date="2017-08" db="EMBL/GenBank/DDBJ databases">
        <authorList>
            <person name="de Groot N.N."/>
        </authorList>
    </citation>
    <scope>NUCLEOTIDE SEQUENCE [LARGE SCALE GENOMIC DNA]</scope>
    <source>
        <strain evidence="14 15">PfR 37</strain>
    </source>
</reference>